<dbReference type="InterPro" id="IPR002641">
    <property type="entry name" value="PNPLA_dom"/>
</dbReference>
<evidence type="ECO:0000256" key="1">
    <source>
        <dbReference type="ARBA" id="ARBA00023098"/>
    </source>
</evidence>
<dbReference type="AlphaFoldDB" id="A0A1H8B1Y5"/>
<comment type="caution">
    <text evidence="2">Lacks conserved residue(s) required for the propagation of feature annotation.</text>
</comment>
<dbReference type="Gene3D" id="3.40.1090.10">
    <property type="entry name" value="Cytosolic phospholipase A2 catalytic domain"/>
    <property type="match status" value="2"/>
</dbReference>
<feature type="active site" description="Proton acceptor" evidence="2">
    <location>
        <position position="255"/>
    </location>
</feature>
<evidence type="ECO:0000313" key="4">
    <source>
        <dbReference type="EMBL" id="SEM76992.1"/>
    </source>
</evidence>
<accession>A0A1H8B1Y5</accession>
<keyword evidence="2" id="KW-0442">Lipid degradation</keyword>
<dbReference type="GO" id="GO:0016787">
    <property type="term" value="F:hydrolase activity"/>
    <property type="evidence" value="ECO:0007669"/>
    <property type="project" value="UniProtKB-UniRule"/>
</dbReference>
<organism evidence="4 5">
    <name type="scientific">Nitrosospira multiformis</name>
    <dbReference type="NCBI Taxonomy" id="1231"/>
    <lineage>
        <taxon>Bacteria</taxon>
        <taxon>Pseudomonadati</taxon>
        <taxon>Pseudomonadota</taxon>
        <taxon>Betaproteobacteria</taxon>
        <taxon>Nitrosomonadales</taxon>
        <taxon>Nitrosomonadaceae</taxon>
        <taxon>Nitrosospira</taxon>
    </lineage>
</organism>
<feature type="active site" description="Nucleophile" evidence="2">
    <location>
        <position position="105"/>
    </location>
</feature>
<dbReference type="Pfam" id="PF01734">
    <property type="entry name" value="Patatin"/>
    <property type="match status" value="1"/>
</dbReference>
<dbReference type="GO" id="GO:0016042">
    <property type="term" value="P:lipid catabolic process"/>
    <property type="evidence" value="ECO:0007669"/>
    <property type="project" value="UniProtKB-UniRule"/>
</dbReference>
<keyword evidence="2" id="KW-0378">Hydrolase</keyword>
<sequence>MVGMSIRLGACMAVLAGALLLSGCGSFQVNPPLARYDPSSGYRFEKLEPGSNSDKLFVILVFSGGGTRAAALSYGVLEALRDTQIQWENRRISLLDEVDVISSISGGSFPAAYYALYGLRIFDEFPNRFLYRSIQSELIDSTLTPAGLLKLGGASFGRSDLAAEFYDREVFGAGTYAEVIARARRPFVILNATDMTTGTQFPFTQDQFDLLCSDLSGISLGRAAAASSAYPGGLTPLTFQSYAGKCGYRQPEWVDLAVRDHKSRINIRRAARAENRLSYTATEYSPRKYIHLTDGGVADNIGLREPLTAINSLNNSWSVLRLINQKKVDKLVVIVVNAGTNPTTRRDQTPEVPGLVDTLTAAAVVPLGNYSFDTLELLRQTVNEFNESMRLVSGCKELAVSKGPRCELDISVPHQIEFFPIEVAFEYIEAAAERNWFKNLPTTLELPRETVDKLRKVGQQILNEDPEFKRLMEALHGCTALAGQRC</sequence>
<keyword evidence="1 2" id="KW-0443">Lipid metabolism</keyword>
<protein>
    <submittedName>
        <fullName evidence="4">NTE family protein</fullName>
    </submittedName>
</protein>
<evidence type="ECO:0000256" key="2">
    <source>
        <dbReference type="PROSITE-ProRule" id="PRU01161"/>
    </source>
</evidence>
<dbReference type="Proteomes" id="UP000183898">
    <property type="component" value="Unassembled WGS sequence"/>
</dbReference>
<name>A0A1H8B1Y5_9PROT</name>
<gene>
    <name evidence="4" type="ORF">SAMN05216404_101104</name>
</gene>
<reference evidence="4 5" key="1">
    <citation type="submission" date="2016-10" db="EMBL/GenBank/DDBJ databases">
        <authorList>
            <person name="de Groot N.N."/>
        </authorList>
    </citation>
    <scope>NUCLEOTIDE SEQUENCE [LARGE SCALE GENOMIC DNA]</scope>
    <source>
        <strain evidence="4 5">Nl18</strain>
    </source>
</reference>
<feature type="domain" description="PNPLA" evidence="3">
    <location>
        <begin position="60"/>
        <end position="268"/>
    </location>
</feature>
<evidence type="ECO:0000313" key="5">
    <source>
        <dbReference type="Proteomes" id="UP000183898"/>
    </source>
</evidence>
<dbReference type="EMBL" id="FOCT01000001">
    <property type="protein sequence ID" value="SEM76992.1"/>
    <property type="molecule type" value="Genomic_DNA"/>
</dbReference>
<proteinExistence type="predicted"/>
<dbReference type="PROSITE" id="PS51257">
    <property type="entry name" value="PROKAR_LIPOPROTEIN"/>
    <property type="match status" value="1"/>
</dbReference>
<dbReference type="SUPFAM" id="SSF52151">
    <property type="entry name" value="FabD/lysophospholipase-like"/>
    <property type="match status" value="1"/>
</dbReference>
<evidence type="ECO:0000259" key="3">
    <source>
        <dbReference type="PROSITE" id="PS51635"/>
    </source>
</evidence>
<dbReference type="PROSITE" id="PS51635">
    <property type="entry name" value="PNPLA"/>
    <property type="match status" value="1"/>
</dbReference>
<dbReference type="InterPro" id="IPR016035">
    <property type="entry name" value="Acyl_Trfase/lysoPLipase"/>
</dbReference>